<evidence type="ECO:0000256" key="3">
    <source>
        <dbReference type="ARBA" id="ARBA00023098"/>
    </source>
</evidence>
<accession>A0A7S1TH97</accession>
<dbReference type="EMBL" id="HBGH01015956">
    <property type="protein sequence ID" value="CAD9236757.1"/>
    <property type="molecule type" value="Transcribed_RNA"/>
</dbReference>
<evidence type="ECO:0000313" key="7">
    <source>
        <dbReference type="EMBL" id="CAD9236757.1"/>
    </source>
</evidence>
<sequence>MIEYAWVVICLVVSVAGRLGEVESDERGSSWSRDELVLDHGVDYFMRDVVRASTAAPGIISAAKVTSIPGARGTKKTRYLIDGGVVAKNPILWATLGLVRQGLVAPDFSDLSVLSVGTGAAIDSLEGNKNHGIIRWLEALLSILIQAKSSMEHALLDDFFYRSLNWEPYRYLRLQKSFDVRSSPRRAELVRALRRFDDTRETTVAKLVDLARLSDNEQNSLRNYVRRFVFDNNTVDPAKQLGICPSSTTHTESIFEGKLMPNVTLGVRRDIYRLLSIDGGGVLGVISAIALVELEDEIRKQIKALHGNDIRYEWEFPVDLADYFDCFAGSSSGSILATFFASRGAHSYANIIVGPGYDREIYKRARQTTSLPLYQGSAESALANFIVTGPKIFPPRPWYQPEWLNLGFRPLYLSSGMDTVLRDAFGDMKISELQSSVIVPTYCISDNTPFVFFHFKSRDNDVSSFGSLSVRREQDEIVEDLVDEDSPTLRIPPFFEEPTSDFLQTLIAGVTIALMVSVLSSWLPRCSSNIAERLSLMSDQAAAFYEAWSELVSTTSDPILSLVGLPFRVSVGRSRTHKQIEDERF</sequence>
<dbReference type="PANTHER" id="PTHR32241">
    <property type="entry name" value="PATATIN-LIKE PROTEIN 6"/>
    <property type="match status" value="1"/>
</dbReference>
<keyword evidence="2" id="KW-0442">Lipid degradation</keyword>
<feature type="short sequence motif" description="GXSXG" evidence="4">
    <location>
        <begin position="329"/>
        <end position="333"/>
    </location>
</feature>
<evidence type="ECO:0000256" key="5">
    <source>
        <dbReference type="SAM" id="SignalP"/>
    </source>
</evidence>
<keyword evidence="5" id="KW-0732">Signal</keyword>
<dbReference type="SUPFAM" id="SSF52151">
    <property type="entry name" value="FabD/lysophospholipase-like"/>
    <property type="match status" value="2"/>
</dbReference>
<name>A0A7S1TH97_9RHOD</name>
<evidence type="ECO:0000256" key="4">
    <source>
        <dbReference type="PROSITE-ProRule" id="PRU01161"/>
    </source>
</evidence>
<keyword evidence="1" id="KW-0378">Hydrolase</keyword>
<evidence type="ECO:0000259" key="6">
    <source>
        <dbReference type="PROSITE" id="PS51635"/>
    </source>
</evidence>
<dbReference type="InterPro" id="IPR002641">
    <property type="entry name" value="PNPLA_dom"/>
</dbReference>
<gene>
    <name evidence="7" type="ORF">CCAE0312_LOCUS8854</name>
</gene>
<protein>
    <recommendedName>
        <fullName evidence="6">PNPLA domain-containing protein</fullName>
    </recommendedName>
</protein>
<dbReference type="InterPro" id="IPR016035">
    <property type="entry name" value="Acyl_Trfase/lysoPLipase"/>
</dbReference>
<evidence type="ECO:0000256" key="2">
    <source>
        <dbReference type="ARBA" id="ARBA00022963"/>
    </source>
</evidence>
<organism evidence="7">
    <name type="scientific">Compsopogon caeruleus</name>
    <dbReference type="NCBI Taxonomy" id="31354"/>
    <lineage>
        <taxon>Eukaryota</taxon>
        <taxon>Rhodophyta</taxon>
        <taxon>Compsopogonophyceae</taxon>
        <taxon>Compsopogonales</taxon>
        <taxon>Compsopogonaceae</taxon>
        <taxon>Compsopogon</taxon>
    </lineage>
</organism>
<feature type="signal peptide" evidence="5">
    <location>
        <begin position="1"/>
        <end position="24"/>
    </location>
</feature>
<dbReference type="PANTHER" id="PTHR32241:SF3">
    <property type="entry name" value="PATATIN-LIKE PROTEIN 6"/>
    <property type="match status" value="1"/>
</dbReference>
<proteinExistence type="predicted"/>
<dbReference type="Pfam" id="PF01734">
    <property type="entry name" value="Patatin"/>
    <property type="match status" value="1"/>
</dbReference>
<dbReference type="PROSITE" id="PS51635">
    <property type="entry name" value="PNPLA"/>
    <property type="match status" value="1"/>
</dbReference>
<comment type="caution">
    <text evidence="4">Lacks conserved residue(s) required for the propagation of feature annotation.</text>
</comment>
<feature type="domain" description="PNPLA" evidence="6">
    <location>
        <begin position="275"/>
        <end position="520"/>
    </location>
</feature>
<keyword evidence="3" id="KW-0443">Lipid metabolism</keyword>
<dbReference type="Gene3D" id="3.40.1090.10">
    <property type="entry name" value="Cytosolic phospholipase A2 catalytic domain"/>
    <property type="match status" value="2"/>
</dbReference>
<feature type="short sequence motif" description="GXGXXG" evidence="4">
    <location>
        <begin position="279"/>
        <end position="284"/>
    </location>
</feature>
<evidence type="ECO:0000256" key="1">
    <source>
        <dbReference type="ARBA" id="ARBA00022801"/>
    </source>
</evidence>
<reference evidence="7" key="1">
    <citation type="submission" date="2021-01" db="EMBL/GenBank/DDBJ databases">
        <authorList>
            <person name="Corre E."/>
            <person name="Pelletier E."/>
            <person name="Niang G."/>
            <person name="Scheremetjew M."/>
            <person name="Finn R."/>
            <person name="Kale V."/>
            <person name="Holt S."/>
            <person name="Cochrane G."/>
            <person name="Meng A."/>
            <person name="Brown T."/>
            <person name="Cohen L."/>
        </authorList>
    </citation>
    <scope>NUCLEOTIDE SEQUENCE</scope>
    <source>
        <strain evidence="7">SAG 36.94</strain>
    </source>
</reference>
<dbReference type="AlphaFoldDB" id="A0A7S1TH97"/>
<dbReference type="GO" id="GO:0016042">
    <property type="term" value="P:lipid catabolic process"/>
    <property type="evidence" value="ECO:0007669"/>
    <property type="project" value="UniProtKB-KW"/>
</dbReference>
<feature type="chain" id="PRO_5031376125" description="PNPLA domain-containing protein" evidence="5">
    <location>
        <begin position="25"/>
        <end position="585"/>
    </location>
</feature>
<dbReference type="GO" id="GO:0016787">
    <property type="term" value="F:hydrolase activity"/>
    <property type="evidence" value="ECO:0007669"/>
    <property type="project" value="UniProtKB-KW"/>
</dbReference>